<dbReference type="AlphaFoldDB" id="A0A1L7TPL2"/>
<accession>A0A1L7TPL2</accession>
<organism evidence="3 4">
    <name type="scientific">Fusarium mangiferae</name>
    <name type="common">Mango malformation disease fungus</name>
    <dbReference type="NCBI Taxonomy" id="192010"/>
    <lineage>
        <taxon>Eukaryota</taxon>
        <taxon>Fungi</taxon>
        <taxon>Dikarya</taxon>
        <taxon>Ascomycota</taxon>
        <taxon>Pezizomycotina</taxon>
        <taxon>Sordariomycetes</taxon>
        <taxon>Hypocreomycetidae</taxon>
        <taxon>Hypocreales</taxon>
        <taxon>Nectriaceae</taxon>
        <taxon>Fusarium</taxon>
        <taxon>Fusarium fujikuroi species complex</taxon>
    </lineage>
</organism>
<dbReference type="PANTHER" id="PTHR43591">
    <property type="entry name" value="METHYLTRANSFERASE"/>
    <property type="match status" value="1"/>
</dbReference>
<dbReference type="InterPro" id="IPR029063">
    <property type="entry name" value="SAM-dependent_MTases_sf"/>
</dbReference>
<dbReference type="Pfam" id="PF13489">
    <property type="entry name" value="Methyltransf_23"/>
    <property type="match status" value="1"/>
</dbReference>
<feature type="region of interest" description="Disordered" evidence="2">
    <location>
        <begin position="1"/>
        <end position="63"/>
    </location>
</feature>
<evidence type="ECO:0000313" key="3">
    <source>
        <dbReference type="EMBL" id="CVK98103.1"/>
    </source>
</evidence>
<dbReference type="VEuPathDB" id="FungiDB:FMAN_12204"/>
<dbReference type="EMBL" id="FCQH01000009">
    <property type="protein sequence ID" value="CVK98103.1"/>
    <property type="molecule type" value="Genomic_DNA"/>
</dbReference>
<dbReference type="RefSeq" id="XP_041684950.1">
    <property type="nucleotide sequence ID" value="XM_041834714.1"/>
</dbReference>
<dbReference type="GO" id="GO:0032259">
    <property type="term" value="P:methylation"/>
    <property type="evidence" value="ECO:0007669"/>
    <property type="project" value="UniProtKB-KW"/>
</dbReference>
<sequence>MSNTPTNPCPAPATILSSSNTEIVDDVPPEHNISEEMADHADSDQDDLASNDADSAIGEDRADSTASITSSILRYRTIRGRTYHSERGDAFYWGANDQSQNDAMDVVHHMWTLAQNGKLFQAPISDDIQTALDVGCGTGIWAIDFADEFPGCEVTGTDISPIQPSFVPPNLKFEIDDCTLEWTFPPNTFDYIHIRYLVGCIPDWDELFRQAWKALKPGGFLESFEASPSIESDDDTVLPDSAMAQWGGIFIKAAETVGRSFTVIEDGTQKSAMEAAGFQDIQEWNFKCPLNRWPKDPALKEIGGFAQYFSTQDSEGFLTLMADMAGWSAEEFHVFIAKFRREIRDVNHHAYSRMKAVWGRKPLSADS</sequence>
<name>A0A1L7TPL2_FUSMA</name>
<keyword evidence="3" id="KW-0808">Transferase</keyword>
<keyword evidence="3" id="KW-0489">Methyltransferase</keyword>
<dbReference type="PANTHER" id="PTHR43591:SF10">
    <property type="entry name" value="ABC TRANSMEMBRANE TYPE-1 DOMAIN-CONTAINING PROTEIN-RELATED"/>
    <property type="match status" value="1"/>
</dbReference>
<dbReference type="Proteomes" id="UP000184255">
    <property type="component" value="Unassembled WGS sequence"/>
</dbReference>
<gene>
    <name evidence="3" type="ORF">FMAN_12204</name>
</gene>
<evidence type="ECO:0000256" key="1">
    <source>
        <dbReference type="ARBA" id="ARBA00038158"/>
    </source>
</evidence>
<protein>
    <submittedName>
        <fullName evidence="3">Related to TAM domain methyltransferase</fullName>
    </submittedName>
</protein>
<evidence type="ECO:0000313" key="4">
    <source>
        <dbReference type="Proteomes" id="UP000184255"/>
    </source>
</evidence>
<dbReference type="SUPFAM" id="SSF53335">
    <property type="entry name" value="S-adenosyl-L-methionine-dependent methyltransferases"/>
    <property type="match status" value="1"/>
</dbReference>
<comment type="caution">
    <text evidence="3">The sequence shown here is derived from an EMBL/GenBank/DDBJ whole genome shotgun (WGS) entry which is preliminary data.</text>
</comment>
<reference evidence="4" key="1">
    <citation type="journal article" date="2016" name="Genome Biol. Evol.">
        <title>Comparative 'omics' of the Fusarium fujikuroi species complex highlights differences in genetic potential and metabolite synthesis.</title>
        <authorList>
            <person name="Niehaus E.-M."/>
            <person name="Muensterkoetter M."/>
            <person name="Proctor R.H."/>
            <person name="Brown D.W."/>
            <person name="Sharon A."/>
            <person name="Idan Y."/>
            <person name="Oren-Young L."/>
            <person name="Sieber C.M."/>
            <person name="Novak O."/>
            <person name="Pencik A."/>
            <person name="Tarkowska D."/>
            <person name="Hromadova K."/>
            <person name="Freeman S."/>
            <person name="Maymon M."/>
            <person name="Elazar M."/>
            <person name="Youssef S.A."/>
            <person name="El-Shabrawy E.S.M."/>
            <person name="Shalaby A.B.A."/>
            <person name="Houterman P."/>
            <person name="Brock N.L."/>
            <person name="Burkhardt I."/>
            <person name="Tsavkelova E.A."/>
            <person name="Dickschat J.S."/>
            <person name="Galuszka P."/>
            <person name="Gueldener U."/>
            <person name="Tudzynski B."/>
        </authorList>
    </citation>
    <scope>NUCLEOTIDE SEQUENCE [LARGE SCALE GENOMIC DNA]</scope>
    <source>
        <strain evidence="4">MRC7560</strain>
    </source>
</reference>
<feature type="compositionally biased region" description="Basic and acidic residues" evidence="2">
    <location>
        <begin position="28"/>
        <end position="43"/>
    </location>
</feature>
<dbReference type="GeneID" id="65091454"/>
<evidence type="ECO:0000256" key="2">
    <source>
        <dbReference type="SAM" id="MobiDB-lite"/>
    </source>
</evidence>
<dbReference type="GO" id="GO:0008168">
    <property type="term" value="F:methyltransferase activity"/>
    <property type="evidence" value="ECO:0007669"/>
    <property type="project" value="UniProtKB-KW"/>
</dbReference>
<comment type="similarity">
    <text evidence="1">Belongs to the methyltransferase superfamily. LaeA methyltransferase family.</text>
</comment>
<keyword evidence="4" id="KW-1185">Reference proteome</keyword>
<proteinExistence type="inferred from homology"/>
<dbReference type="CDD" id="cd02440">
    <property type="entry name" value="AdoMet_MTases"/>
    <property type="match status" value="1"/>
</dbReference>
<dbReference type="Gene3D" id="3.40.50.150">
    <property type="entry name" value="Vaccinia Virus protein VP39"/>
    <property type="match status" value="1"/>
</dbReference>